<dbReference type="GO" id="GO:0019563">
    <property type="term" value="P:glycerol catabolic process"/>
    <property type="evidence" value="ECO:0007669"/>
    <property type="project" value="TreeGrafter"/>
</dbReference>
<dbReference type="GO" id="GO:0005829">
    <property type="term" value="C:cytosol"/>
    <property type="evidence" value="ECO:0007669"/>
    <property type="project" value="TreeGrafter"/>
</dbReference>
<dbReference type="SUPFAM" id="SSF101473">
    <property type="entry name" value="DhaL-like"/>
    <property type="match status" value="1"/>
</dbReference>
<dbReference type="EMBL" id="JARPYT010000022">
    <property type="protein sequence ID" value="MDT2638249.1"/>
    <property type="molecule type" value="Genomic_DNA"/>
</dbReference>
<dbReference type="EC" id="2.7.1.121" evidence="3"/>
<evidence type="ECO:0000313" key="10">
    <source>
        <dbReference type="EMBL" id="MDT2597526.1"/>
    </source>
</evidence>
<feature type="domain" description="DhaL" evidence="9">
    <location>
        <begin position="6"/>
        <end position="196"/>
    </location>
</feature>
<comment type="subunit">
    <text evidence="7">Homodimer. The dihydroxyacetone kinase complex is composed of a homodimer of DhaM, a homodimer of DhaK and the subunit DhaL.</text>
</comment>
<reference evidence="11 13" key="1">
    <citation type="submission" date="2023-03" db="EMBL/GenBank/DDBJ databases">
        <authorList>
            <person name="Shen W."/>
            <person name="Cai J."/>
        </authorList>
    </citation>
    <scope>NUCLEOTIDE SEQUENCE</scope>
    <source>
        <strain evidence="11">P55-2</strain>
        <strain evidence="10 13">P72-2</strain>
    </source>
</reference>
<dbReference type="InterPro" id="IPR050861">
    <property type="entry name" value="Dihydroxyacetone_Kinase"/>
</dbReference>
<dbReference type="RefSeq" id="WP_137604417.1">
    <property type="nucleotide sequence ID" value="NZ_JARPYR010000024.1"/>
</dbReference>
<name>A0AAP5NNC0_9ENTE</name>
<evidence type="ECO:0000259" key="9">
    <source>
        <dbReference type="PROSITE" id="PS51480"/>
    </source>
</evidence>
<organism evidence="11 12">
    <name type="scientific">Enterococcus dongliensis</name>
    <dbReference type="NCBI Taxonomy" id="2559925"/>
    <lineage>
        <taxon>Bacteria</taxon>
        <taxon>Bacillati</taxon>
        <taxon>Bacillota</taxon>
        <taxon>Bacilli</taxon>
        <taxon>Lactobacillales</taxon>
        <taxon>Enterococcaceae</taxon>
        <taxon>Enterococcus</taxon>
    </lineage>
</organism>
<gene>
    <name evidence="11" type="primary">dhaL</name>
    <name evidence="11" type="ORF">P7D36_12225</name>
    <name evidence="10" type="ORF">P7D39_10985</name>
</gene>
<comment type="function">
    <text evidence="8">ADP-binding subunit of the dihydroxyacetone kinase, which is responsible for the phosphoenolpyruvate (PEP)-dependent phosphorylation of dihydroxyacetone. DhaL-ADP is converted to DhaL-ATP via a phosphoryl group transfer from DhaM and transmits it to dihydroxyacetone binds to DhaK.</text>
</comment>
<dbReference type="AlphaFoldDB" id="A0AAP5NNC0"/>
<dbReference type="SMART" id="SM01120">
    <property type="entry name" value="Dak2"/>
    <property type="match status" value="1"/>
</dbReference>
<proteinExistence type="predicted"/>
<accession>A0AAP5NNC0</accession>
<dbReference type="InterPro" id="IPR012737">
    <property type="entry name" value="DhaK_L_YcgS"/>
</dbReference>
<evidence type="ECO:0000256" key="4">
    <source>
        <dbReference type="ARBA" id="ARBA00022679"/>
    </source>
</evidence>
<evidence type="ECO:0000313" key="12">
    <source>
        <dbReference type="Proteomes" id="UP001245561"/>
    </source>
</evidence>
<keyword evidence="13" id="KW-1185">Reference proteome</keyword>
<keyword evidence="5 11" id="KW-0418">Kinase</keyword>
<sequence length="201" mass="22103">MILTVTEIQAWLSDFTKMIEESKEYLSELDTPIGDGDHGNNMNRGVIEYKAAFETKKPTTISDTFKVLSMALISKVGGASGPLYGSAFMNLTKATKNIEEITSKEQLVTILETGLTGIQTRGKAEPGDKTMVDVWYTVIEKMKNTDLSKESILIAKEQTKQMQAKKGRASYLGERSIGHIDPGAASSALLFQSLLPYLEKD</sequence>
<dbReference type="Gene3D" id="1.25.40.340">
    <property type="match status" value="1"/>
</dbReference>
<comment type="caution">
    <text evidence="11">The sequence shown here is derived from an EMBL/GenBank/DDBJ whole genome shotgun (WGS) entry which is preliminary data.</text>
</comment>
<evidence type="ECO:0000256" key="3">
    <source>
        <dbReference type="ARBA" id="ARBA00012095"/>
    </source>
</evidence>
<dbReference type="GO" id="GO:0047324">
    <property type="term" value="F:phosphoenolpyruvate-glycerone phosphotransferase activity"/>
    <property type="evidence" value="ECO:0007669"/>
    <property type="project" value="UniProtKB-EC"/>
</dbReference>
<evidence type="ECO:0000256" key="2">
    <source>
        <dbReference type="ARBA" id="ARBA00004745"/>
    </source>
</evidence>
<dbReference type="InterPro" id="IPR004007">
    <property type="entry name" value="DhaL_dom"/>
</dbReference>
<protein>
    <recommendedName>
        <fullName evidence="3">phosphoenolpyruvate--glycerone phosphotransferase</fullName>
        <ecNumber evidence="3">2.7.1.121</ecNumber>
    </recommendedName>
</protein>
<dbReference type="NCBIfam" id="TIGR02365">
    <property type="entry name" value="dha_L_ycgS"/>
    <property type="match status" value="1"/>
</dbReference>
<evidence type="ECO:0000313" key="13">
    <source>
        <dbReference type="Proteomes" id="UP001256547"/>
    </source>
</evidence>
<dbReference type="FunFam" id="1.25.40.340:FF:000002">
    <property type="entry name" value="Dihydroxyacetone kinase, L subunit"/>
    <property type="match status" value="1"/>
</dbReference>
<comment type="pathway">
    <text evidence="2">Polyol metabolism; glycerol degradation.</text>
</comment>
<comment type="catalytic activity">
    <reaction evidence="1">
        <text>dihydroxyacetone + phosphoenolpyruvate = dihydroxyacetone phosphate + pyruvate</text>
        <dbReference type="Rhea" id="RHEA:18381"/>
        <dbReference type="ChEBI" id="CHEBI:15361"/>
        <dbReference type="ChEBI" id="CHEBI:16016"/>
        <dbReference type="ChEBI" id="CHEBI:57642"/>
        <dbReference type="ChEBI" id="CHEBI:58702"/>
        <dbReference type="EC" id="2.7.1.121"/>
    </reaction>
</comment>
<evidence type="ECO:0000256" key="7">
    <source>
        <dbReference type="ARBA" id="ARBA00046577"/>
    </source>
</evidence>
<evidence type="ECO:0000313" key="11">
    <source>
        <dbReference type="EMBL" id="MDT2638249.1"/>
    </source>
</evidence>
<evidence type="ECO:0000256" key="5">
    <source>
        <dbReference type="ARBA" id="ARBA00022777"/>
    </source>
</evidence>
<evidence type="ECO:0000256" key="8">
    <source>
        <dbReference type="ARBA" id="ARBA00055771"/>
    </source>
</evidence>
<dbReference type="PANTHER" id="PTHR28629">
    <property type="entry name" value="TRIOKINASE/FMN CYCLASE"/>
    <property type="match status" value="1"/>
</dbReference>
<dbReference type="Proteomes" id="UP001245561">
    <property type="component" value="Unassembled WGS sequence"/>
</dbReference>
<dbReference type="EMBL" id="JARPYR010000024">
    <property type="protein sequence ID" value="MDT2597526.1"/>
    <property type="molecule type" value="Genomic_DNA"/>
</dbReference>
<keyword evidence="4" id="KW-0808">Transferase</keyword>
<dbReference type="InterPro" id="IPR036117">
    <property type="entry name" value="DhaL_dom_sf"/>
</dbReference>
<dbReference type="PROSITE" id="PS51480">
    <property type="entry name" value="DHAL"/>
    <property type="match status" value="1"/>
</dbReference>
<keyword evidence="6" id="KW-0319">Glycerol metabolism</keyword>
<dbReference type="Proteomes" id="UP001256547">
    <property type="component" value="Unassembled WGS sequence"/>
</dbReference>
<dbReference type="GO" id="GO:0004371">
    <property type="term" value="F:glycerone kinase activity"/>
    <property type="evidence" value="ECO:0007669"/>
    <property type="project" value="InterPro"/>
</dbReference>
<dbReference type="PANTHER" id="PTHR28629:SF4">
    <property type="entry name" value="TRIOKINASE_FMN CYCLASE"/>
    <property type="match status" value="1"/>
</dbReference>
<dbReference type="Pfam" id="PF02734">
    <property type="entry name" value="Dak2"/>
    <property type="match status" value="1"/>
</dbReference>
<evidence type="ECO:0000256" key="6">
    <source>
        <dbReference type="ARBA" id="ARBA00022798"/>
    </source>
</evidence>
<evidence type="ECO:0000256" key="1">
    <source>
        <dbReference type="ARBA" id="ARBA00001113"/>
    </source>
</evidence>